<dbReference type="AlphaFoldDB" id="N6UAM3"/>
<proteinExistence type="predicted"/>
<dbReference type="EMBL" id="KB740837">
    <property type="protein sequence ID" value="ENN78785.1"/>
    <property type="molecule type" value="Genomic_DNA"/>
</dbReference>
<feature type="non-terminal residue" evidence="1">
    <location>
        <position position="1"/>
    </location>
</feature>
<name>N6UAM3_DENPD</name>
<evidence type="ECO:0000313" key="1">
    <source>
        <dbReference type="EMBL" id="ENN78785.1"/>
    </source>
</evidence>
<accession>N6UAM3</accession>
<dbReference type="HOGENOM" id="CLU_2280239_0_0_1"/>
<organism evidence="1">
    <name type="scientific">Dendroctonus ponderosae</name>
    <name type="common">Mountain pine beetle</name>
    <dbReference type="NCBI Taxonomy" id="77166"/>
    <lineage>
        <taxon>Eukaryota</taxon>
        <taxon>Metazoa</taxon>
        <taxon>Ecdysozoa</taxon>
        <taxon>Arthropoda</taxon>
        <taxon>Hexapoda</taxon>
        <taxon>Insecta</taxon>
        <taxon>Pterygota</taxon>
        <taxon>Neoptera</taxon>
        <taxon>Endopterygota</taxon>
        <taxon>Coleoptera</taxon>
        <taxon>Polyphaga</taxon>
        <taxon>Cucujiformia</taxon>
        <taxon>Curculionidae</taxon>
        <taxon>Scolytinae</taxon>
        <taxon>Dendroctonus</taxon>
    </lineage>
</organism>
<sequence length="102" mass="11293">MLKIVINILLKLYLSSFQPRLADSNVALIIYRHRQKNPMQIVDVDVETGHLLIAHLTIPATRLITIAAPVAAVQTIPATIAAALDDNFCRHLEDELVSLESL</sequence>
<reference evidence="1" key="1">
    <citation type="journal article" date="2013" name="Genome Biol.">
        <title>Draft genome of the mountain pine beetle, Dendroctonus ponderosae Hopkins, a major forest pest.</title>
        <authorList>
            <person name="Keeling C.I."/>
            <person name="Yuen M.M."/>
            <person name="Liao N.Y."/>
            <person name="Docking T.R."/>
            <person name="Chan S.K."/>
            <person name="Taylor G.A."/>
            <person name="Palmquist D.L."/>
            <person name="Jackman S.D."/>
            <person name="Nguyen A."/>
            <person name="Li M."/>
            <person name="Henderson H."/>
            <person name="Janes J.K."/>
            <person name="Zhao Y."/>
            <person name="Pandoh P."/>
            <person name="Moore R."/>
            <person name="Sperling F.A."/>
            <person name="Huber D.P."/>
            <person name="Birol I."/>
            <person name="Jones S.J."/>
            <person name="Bohlmann J."/>
        </authorList>
    </citation>
    <scope>NUCLEOTIDE SEQUENCE</scope>
</reference>
<protein>
    <submittedName>
        <fullName evidence="1">Uncharacterized protein</fullName>
    </submittedName>
</protein>
<gene>
    <name evidence="1" type="ORF">YQE_04772</name>
</gene>